<dbReference type="AlphaFoldDB" id="K0F4A6"/>
<keyword evidence="2" id="KW-1185">Reference proteome</keyword>
<dbReference type="Proteomes" id="UP000006304">
    <property type="component" value="Chromosome"/>
</dbReference>
<dbReference type="EMBL" id="CP003876">
    <property type="protein sequence ID" value="AFU04537.1"/>
    <property type="molecule type" value="Genomic_DNA"/>
</dbReference>
<organism evidence="1 2">
    <name type="scientific">Nocardia brasiliensis (strain ATCC 700358 / HUJEG-1)</name>
    <dbReference type="NCBI Taxonomy" id="1133849"/>
    <lineage>
        <taxon>Bacteria</taxon>
        <taxon>Bacillati</taxon>
        <taxon>Actinomycetota</taxon>
        <taxon>Actinomycetes</taxon>
        <taxon>Mycobacteriales</taxon>
        <taxon>Nocardiaceae</taxon>
        <taxon>Nocardia</taxon>
    </lineage>
</organism>
<evidence type="ECO:0000313" key="1">
    <source>
        <dbReference type="EMBL" id="AFU04537.1"/>
    </source>
</evidence>
<name>K0F4A6_NOCB7</name>
<dbReference type="KEGG" id="nbr:O3I_032940"/>
<gene>
    <name evidence="1" type="ORF">O3I_032940</name>
</gene>
<evidence type="ECO:0000313" key="2">
    <source>
        <dbReference type="Proteomes" id="UP000006304"/>
    </source>
</evidence>
<dbReference type="STRING" id="1133849.O3I_032940"/>
<proteinExistence type="predicted"/>
<sequence>MMKDVAAPAGGEVALVVARCADGMATEWKRGTRWWQTMWSRRSESVLREAPQPSNTGELLTSIDPFVAVRWQGLR</sequence>
<reference evidence="1 2" key="1">
    <citation type="journal article" date="2012" name="J. Bacteriol.">
        <title>Complete genome sequence of Nocardia brasiliensis HUJEG-1.</title>
        <authorList>
            <person name="Vera-Cabrera L."/>
            <person name="Ortiz-Lopez R."/>
            <person name="Elizondo-Gonzalez R."/>
            <person name="Perez-Maya A.A."/>
            <person name="Ocampo-Candiani J."/>
        </authorList>
    </citation>
    <scope>NUCLEOTIDE SEQUENCE [LARGE SCALE GENOMIC DNA]</scope>
    <source>
        <strain evidence="2">ATCC 700358</strain>
    </source>
</reference>
<dbReference type="RefSeq" id="WP_014987388.1">
    <property type="nucleotide sequence ID" value="NC_018681.1"/>
</dbReference>
<protein>
    <submittedName>
        <fullName evidence="1">Uncharacterized protein</fullName>
    </submittedName>
</protein>
<dbReference type="HOGENOM" id="CLU_2667409_0_0_11"/>
<accession>K0F4A6</accession>